<dbReference type="PANTHER" id="PTHR34215">
    <property type="entry name" value="BLL0784 PROTEIN"/>
    <property type="match status" value="1"/>
</dbReference>
<dbReference type="AlphaFoldDB" id="A0A1W1EEE2"/>
<dbReference type="Pfam" id="PF04296">
    <property type="entry name" value="YlxR"/>
    <property type="match status" value="1"/>
</dbReference>
<dbReference type="InterPro" id="IPR037465">
    <property type="entry name" value="YlxR"/>
</dbReference>
<sequence length="91" mass="10740">MKKSQPIRMCISCRNRHPQNSLIRLKQEGQIVIEFDGTGRSFYLCGECANNNKQIKGLMKRFKQEEERFIKLLKKLIDKSTHARDCIQIKE</sequence>
<dbReference type="InterPro" id="IPR035931">
    <property type="entry name" value="YlxR-like_sf"/>
</dbReference>
<organism evidence="2">
    <name type="scientific">hydrothermal vent metagenome</name>
    <dbReference type="NCBI Taxonomy" id="652676"/>
    <lineage>
        <taxon>unclassified sequences</taxon>
        <taxon>metagenomes</taxon>
        <taxon>ecological metagenomes</taxon>
    </lineage>
</organism>
<dbReference type="InterPro" id="IPR007393">
    <property type="entry name" value="YlxR_dom"/>
</dbReference>
<dbReference type="EMBL" id="FPKX01000047">
    <property type="protein sequence ID" value="SFZ98378.1"/>
    <property type="molecule type" value="Genomic_DNA"/>
</dbReference>
<protein>
    <submittedName>
        <fullName evidence="2">COG2740: Predicted nucleic-acid-binding protein implicated in transcription termination</fullName>
    </submittedName>
</protein>
<evidence type="ECO:0000313" key="2">
    <source>
        <dbReference type="EMBL" id="SFZ98378.1"/>
    </source>
</evidence>
<dbReference type="PANTHER" id="PTHR34215:SF1">
    <property type="entry name" value="YLXR DOMAIN-CONTAINING PROTEIN"/>
    <property type="match status" value="1"/>
</dbReference>
<dbReference type="Gene3D" id="3.30.1230.10">
    <property type="entry name" value="YlxR-like"/>
    <property type="match status" value="1"/>
</dbReference>
<feature type="domain" description="YlxR" evidence="1">
    <location>
        <begin position="8"/>
        <end position="65"/>
    </location>
</feature>
<name>A0A1W1EEE2_9ZZZZ</name>
<reference evidence="2" key="1">
    <citation type="submission" date="2016-10" db="EMBL/GenBank/DDBJ databases">
        <authorList>
            <person name="de Groot N.N."/>
        </authorList>
    </citation>
    <scope>NUCLEOTIDE SEQUENCE</scope>
</reference>
<gene>
    <name evidence="2" type="ORF">MNB_SV-5-36</name>
</gene>
<accession>A0A1W1EEE2</accession>
<dbReference type="SUPFAM" id="SSF64376">
    <property type="entry name" value="YlxR-like"/>
    <property type="match status" value="1"/>
</dbReference>
<evidence type="ECO:0000259" key="1">
    <source>
        <dbReference type="Pfam" id="PF04296"/>
    </source>
</evidence>
<proteinExistence type="predicted"/>